<accession>A0A6A4WWI6</accession>
<reference evidence="1 2" key="1">
    <citation type="submission" date="2019-07" db="EMBL/GenBank/DDBJ databases">
        <title>Draft genome assembly of a fouling barnacle, Amphibalanus amphitrite (Darwin, 1854): The first reference genome for Thecostraca.</title>
        <authorList>
            <person name="Kim W."/>
        </authorList>
    </citation>
    <scope>NUCLEOTIDE SEQUENCE [LARGE SCALE GENOMIC DNA]</scope>
    <source>
        <strain evidence="1">SNU_AA5</strain>
        <tissue evidence="1">Soma without cirri and trophi</tissue>
    </source>
</reference>
<dbReference type="OrthoDB" id="6419989at2759"/>
<evidence type="ECO:0000313" key="1">
    <source>
        <dbReference type="EMBL" id="KAF0306782.1"/>
    </source>
</evidence>
<dbReference type="Proteomes" id="UP000440578">
    <property type="component" value="Unassembled WGS sequence"/>
</dbReference>
<protein>
    <recommendedName>
        <fullName evidence="3">Ig-like domain-containing protein</fullName>
    </recommendedName>
</protein>
<organism evidence="1 2">
    <name type="scientific">Amphibalanus amphitrite</name>
    <name type="common">Striped barnacle</name>
    <name type="synonym">Balanus amphitrite</name>
    <dbReference type="NCBI Taxonomy" id="1232801"/>
    <lineage>
        <taxon>Eukaryota</taxon>
        <taxon>Metazoa</taxon>
        <taxon>Ecdysozoa</taxon>
        <taxon>Arthropoda</taxon>
        <taxon>Crustacea</taxon>
        <taxon>Multicrustacea</taxon>
        <taxon>Cirripedia</taxon>
        <taxon>Thoracica</taxon>
        <taxon>Thoracicalcarea</taxon>
        <taxon>Balanomorpha</taxon>
        <taxon>Balanoidea</taxon>
        <taxon>Balanidae</taxon>
        <taxon>Amphibalaninae</taxon>
        <taxon>Amphibalanus</taxon>
    </lineage>
</organism>
<evidence type="ECO:0008006" key="3">
    <source>
        <dbReference type="Google" id="ProtNLM"/>
    </source>
</evidence>
<dbReference type="PANTHER" id="PTHR21261">
    <property type="entry name" value="BEAT PROTEIN"/>
    <property type="match status" value="1"/>
</dbReference>
<comment type="caution">
    <text evidence="1">The sequence shown here is derived from an EMBL/GenBank/DDBJ whole genome shotgun (WGS) entry which is preliminary data.</text>
</comment>
<evidence type="ECO:0000313" key="2">
    <source>
        <dbReference type="Proteomes" id="UP000440578"/>
    </source>
</evidence>
<gene>
    <name evidence="1" type="ORF">FJT64_021784</name>
</gene>
<proteinExistence type="predicted"/>
<keyword evidence="2" id="KW-1185">Reference proteome</keyword>
<sequence>MKLNCSSYRSYPPVKLHWYVNEEPVSRFLTVSRQVDGQFLTVSRRVYGQFLTGRFLTGWFLTISRRVEGSNAMAAASVGQSVYTGRSVSWTSVESWTNPEPFSMTTTFSRMTHTVSPEDFNDGVMRVRCTASMNGTDYWESQEISASRIGNVLPKSERSQISNASARTRPRLSLLQTLQIMFAVLAMLLA</sequence>
<dbReference type="EMBL" id="VIIS01000630">
    <property type="protein sequence ID" value="KAF0306782.1"/>
    <property type="molecule type" value="Genomic_DNA"/>
</dbReference>
<dbReference type="PANTHER" id="PTHR21261:SF15">
    <property type="entry name" value="BEATEN PATH IIIA, ISOFORM D-RELATED"/>
    <property type="match status" value="1"/>
</dbReference>
<name>A0A6A4WWI6_AMPAM</name>
<dbReference type="AlphaFoldDB" id="A0A6A4WWI6"/>